<feature type="domain" description="VOC" evidence="1">
    <location>
        <begin position="4"/>
        <end position="120"/>
    </location>
</feature>
<dbReference type="InterPro" id="IPR037523">
    <property type="entry name" value="VOC_core"/>
</dbReference>
<dbReference type="EMBL" id="QGMZ01000044">
    <property type="protein sequence ID" value="PWR70344.1"/>
    <property type="molecule type" value="Genomic_DNA"/>
</dbReference>
<dbReference type="PANTHER" id="PTHR33993">
    <property type="entry name" value="GLYOXALASE-RELATED"/>
    <property type="match status" value="1"/>
</dbReference>
<dbReference type="InterPro" id="IPR029068">
    <property type="entry name" value="Glyas_Bleomycin-R_OHBP_Dase"/>
</dbReference>
<evidence type="ECO:0000313" key="3">
    <source>
        <dbReference type="Proteomes" id="UP000245934"/>
    </source>
</evidence>
<accession>A0A2V2MQ34</accession>
<dbReference type="Pfam" id="PF00903">
    <property type="entry name" value="Glyoxalase"/>
    <property type="match status" value="1"/>
</dbReference>
<dbReference type="PANTHER" id="PTHR33993:SF14">
    <property type="entry name" value="GB|AAF24581.1"/>
    <property type="match status" value="1"/>
</dbReference>
<dbReference type="AlphaFoldDB" id="A0A2V2MQ34"/>
<reference evidence="2 3" key="1">
    <citation type="submission" date="2018-05" db="EMBL/GenBank/DDBJ databases">
        <title>Draft genome of Methanospirillum stamsii Pt1.</title>
        <authorList>
            <person name="Dueholm M.S."/>
            <person name="Nielsen P.H."/>
            <person name="Bakmann L.F."/>
            <person name="Otzen D.E."/>
        </authorList>
    </citation>
    <scope>NUCLEOTIDE SEQUENCE [LARGE SCALE GENOMIC DNA]</scope>
    <source>
        <strain evidence="2 3">Pt1</strain>
    </source>
</reference>
<protein>
    <submittedName>
        <fullName evidence="2">Glyoxalase</fullName>
    </submittedName>
</protein>
<evidence type="ECO:0000313" key="2">
    <source>
        <dbReference type="EMBL" id="PWR70344.1"/>
    </source>
</evidence>
<dbReference type="PROSITE" id="PS51819">
    <property type="entry name" value="VOC"/>
    <property type="match status" value="1"/>
</dbReference>
<proteinExistence type="predicted"/>
<evidence type="ECO:0000259" key="1">
    <source>
        <dbReference type="PROSITE" id="PS51819"/>
    </source>
</evidence>
<organism evidence="2 3">
    <name type="scientific">Methanospirillum stamsii</name>
    <dbReference type="NCBI Taxonomy" id="1277351"/>
    <lineage>
        <taxon>Archaea</taxon>
        <taxon>Methanobacteriati</taxon>
        <taxon>Methanobacteriota</taxon>
        <taxon>Stenosarchaea group</taxon>
        <taxon>Methanomicrobia</taxon>
        <taxon>Methanomicrobiales</taxon>
        <taxon>Methanospirillaceae</taxon>
        <taxon>Methanospirillum</taxon>
    </lineage>
</organism>
<dbReference type="InterPro" id="IPR004360">
    <property type="entry name" value="Glyas_Fos-R_dOase_dom"/>
</dbReference>
<gene>
    <name evidence="2" type="ORF">DLD82_15930</name>
</gene>
<comment type="caution">
    <text evidence="2">The sequence shown here is derived from an EMBL/GenBank/DDBJ whole genome shotgun (WGS) entry which is preliminary data.</text>
</comment>
<name>A0A2V2MQ34_9EURY</name>
<dbReference type="Gene3D" id="3.10.180.10">
    <property type="entry name" value="2,3-Dihydroxybiphenyl 1,2-Dioxygenase, domain 1"/>
    <property type="match status" value="1"/>
</dbReference>
<keyword evidence="3" id="KW-1185">Reference proteome</keyword>
<dbReference type="InterPro" id="IPR052164">
    <property type="entry name" value="Anthracycline_SecMetBiosynth"/>
</dbReference>
<sequence>MIRGLSAVNYFVSDVPTAKKWYMELLGVVPHRESPDYVEFHIGASKHELALIDKKYECKNMPAAPSGAVVYWHTDDVEAFMEKLLTMGAKEHEPIRDFGGGYSTASVVDPFGNILGIMSNPQYHSLNPHPLVLLDFHENPMESVENG</sequence>
<dbReference type="SUPFAM" id="SSF54593">
    <property type="entry name" value="Glyoxalase/Bleomycin resistance protein/Dihydroxybiphenyl dioxygenase"/>
    <property type="match status" value="1"/>
</dbReference>
<dbReference type="Proteomes" id="UP000245934">
    <property type="component" value="Unassembled WGS sequence"/>
</dbReference>